<feature type="domain" description="DUF4277" evidence="3">
    <location>
        <begin position="17"/>
        <end position="114"/>
    </location>
</feature>
<comment type="caution">
    <text evidence="4">The sequence shown here is derived from an EMBL/GenBank/DDBJ whole genome shotgun (WGS) entry which is preliminary data.</text>
</comment>
<evidence type="ECO:0000313" key="4">
    <source>
        <dbReference type="EMBL" id="MBE1556977.1"/>
    </source>
</evidence>
<dbReference type="RefSeq" id="WP_192600569.1">
    <property type="nucleotide sequence ID" value="NZ_JADBEL010000043.1"/>
</dbReference>
<keyword evidence="2" id="KW-0472">Membrane</keyword>
<evidence type="ECO:0000313" key="5">
    <source>
        <dbReference type="Proteomes" id="UP000658225"/>
    </source>
</evidence>
<dbReference type="InterPro" id="IPR047654">
    <property type="entry name" value="IS1634_transpos"/>
</dbReference>
<dbReference type="PANTHER" id="PTHR34614">
    <property type="match status" value="1"/>
</dbReference>
<name>A0A927MQ87_9BACL</name>
<dbReference type="PANTHER" id="PTHR34614:SF2">
    <property type="entry name" value="TRANSPOSASE IS4-LIKE DOMAIN-CONTAINING PROTEIN"/>
    <property type="match status" value="1"/>
</dbReference>
<dbReference type="EMBL" id="JADBEL010000043">
    <property type="protein sequence ID" value="MBE1556977.1"/>
    <property type="molecule type" value="Genomic_DNA"/>
</dbReference>
<evidence type="ECO:0000259" key="3">
    <source>
        <dbReference type="Pfam" id="PF14104"/>
    </source>
</evidence>
<dbReference type="AlphaFoldDB" id="A0A927MQ87"/>
<feature type="transmembrane region" description="Helical" evidence="2">
    <location>
        <begin position="468"/>
        <end position="483"/>
    </location>
</feature>
<keyword evidence="2" id="KW-0812">Transmembrane</keyword>
<reference evidence="4" key="1">
    <citation type="submission" date="2020-10" db="EMBL/GenBank/DDBJ databases">
        <title>Genomic Encyclopedia of Type Strains, Phase IV (KMG-IV): sequencing the most valuable type-strain genomes for metagenomic binning, comparative biology and taxonomic classification.</title>
        <authorList>
            <person name="Goeker M."/>
        </authorList>
    </citation>
    <scope>NUCLEOTIDE SEQUENCE</scope>
    <source>
        <strain evidence="4">DSM 13886</strain>
    </source>
</reference>
<dbReference type="InterPro" id="IPR025457">
    <property type="entry name" value="DUF4277"/>
</dbReference>
<accession>A0A927MQ87</accession>
<sequence length="568" mass="65728">MKQPDQILTLSAGPSQLISAICDEIGFEKTINEQLDWDKDRCHLSPGARIKALVINILCGKEPLYHIHHFFKEQDVEMLFGSHVKAGDLNEYSIGRALDALYKATPWKVYSTLSVSTCRKLGFSLSTLHNDTTSYSLYGDYKKTNDATEETTKDLEITYGYSKQHRPDLKQIVLGMSVTPERIPVLANVENGNTNDKGWNLAFIQKLREILSKEEWDQLIYQADLALITTDNLREMRGNLHFISRLPETFKISHALKEKAWKNGEWREHGQLKPQKKAASYKIQSFIEELDEHPYRFVVVYSDKLNEQKGQTFQRNLRKEQTLLEKAIEKFETTTYHCEADAQEAWEAFQKAHSSHYFHYSCAIQPEQQAEKRTTRGRPKKGETPTMITVYPPRLHNLKENEEAIEEKKRKLSTFILITDKLDRDELSDVDVLQTYKGQEAAETRFLLLKDPRLIDGFFLKKPSRIEALRIVIVMALLIYGILEHRVRKNRKQEEKPLVLAGNSKLFRPTGQVLLKELQEIKVIYIQQNGKVLRYLPDNIGEQAKRILELAGYDLSIYVSKKKEKVAN</sequence>
<proteinExistence type="predicted"/>
<dbReference type="Pfam" id="PF14104">
    <property type="entry name" value="DUF4277"/>
    <property type="match status" value="1"/>
</dbReference>
<protein>
    <submittedName>
        <fullName evidence="4">Transposase</fullName>
    </submittedName>
</protein>
<feature type="region of interest" description="Disordered" evidence="1">
    <location>
        <begin position="368"/>
        <end position="387"/>
    </location>
</feature>
<dbReference type="NCBIfam" id="NF033559">
    <property type="entry name" value="transpos_IS1634"/>
    <property type="match status" value="1"/>
</dbReference>
<gene>
    <name evidence="4" type="ORF">H4683_004103</name>
</gene>
<organism evidence="4 5">
    <name type="scientific">Sporosarcina limicola</name>
    <dbReference type="NCBI Taxonomy" id="34101"/>
    <lineage>
        <taxon>Bacteria</taxon>
        <taxon>Bacillati</taxon>
        <taxon>Bacillota</taxon>
        <taxon>Bacilli</taxon>
        <taxon>Bacillales</taxon>
        <taxon>Caryophanaceae</taxon>
        <taxon>Sporosarcina</taxon>
    </lineage>
</organism>
<keyword evidence="5" id="KW-1185">Reference proteome</keyword>
<keyword evidence="2" id="KW-1133">Transmembrane helix</keyword>
<evidence type="ECO:0000256" key="1">
    <source>
        <dbReference type="SAM" id="MobiDB-lite"/>
    </source>
</evidence>
<evidence type="ECO:0000256" key="2">
    <source>
        <dbReference type="SAM" id="Phobius"/>
    </source>
</evidence>
<dbReference type="Proteomes" id="UP000658225">
    <property type="component" value="Unassembled WGS sequence"/>
</dbReference>